<feature type="region of interest" description="Disordered" evidence="1">
    <location>
        <begin position="266"/>
        <end position="295"/>
    </location>
</feature>
<dbReference type="EMBL" id="SEYY01001027">
    <property type="protein sequence ID" value="KAB7506036.1"/>
    <property type="molecule type" value="Genomic_DNA"/>
</dbReference>
<feature type="compositionally biased region" description="Basic and acidic residues" evidence="1">
    <location>
        <begin position="181"/>
        <end position="190"/>
    </location>
</feature>
<feature type="compositionally biased region" description="Basic and acidic residues" evidence="1">
    <location>
        <begin position="376"/>
        <end position="419"/>
    </location>
</feature>
<feature type="region of interest" description="Disordered" evidence="1">
    <location>
        <begin position="454"/>
        <end position="487"/>
    </location>
</feature>
<organism evidence="2 3">
    <name type="scientific">Armadillidium nasatum</name>
    <dbReference type="NCBI Taxonomy" id="96803"/>
    <lineage>
        <taxon>Eukaryota</taxon>
        <taxon>Metazoa</taxon>
        <taxon>Ecdysozoa</taxon>
        <taxon>Arthropoda</taxon>
        <taxon>Crustacea</taxon>
        <taxon>Multicrustacea</taxon>
        <taxon>Malacostraca</taxon>
        <taxon>Eumalacostraca</taxon>
        <taxon>Peracarida</taxon>
        <taxon>Isopoda</taxon>
        <taxon>Oniscidea</taxon>
        <taxon>Crinocheta</taxon>
        <taxon>Armadillidiidae</taxon>
        <taxon>Armadillidium</taxon>
    </lineage>
</organism>
<protein>
    <submittedName>
        <fullName evidence="2">Uncharacterized protein</fullName>
    </submittedName>
</protein>
<sequence length="711" mass="80597">MNKLQIFLNPVLAYHYSSDEDSPSETECLGADRPIKQSSFTGKKDQHKCSKISFNLDDENQHCNVKKSMPKTHIPLSSSKLPSEYSESVSEDFLDFRSLPRSLARESNRKKANVLNKGLQVTQFSGSASSEGRLSMGRASPEMDALDNLLMNRSVQTNLSLNQEGCLSDQEGSETSTFKGAQEEQQDKNEELFNETEELKQALGRFSSTMQHLQHHTAELENRTKQIEYEFKVSKNDIIHLQETTEVIRSEVKKLSDTVNSITKEASKAKKESVLQRQETEKLQKDASETLSQAKKSQKEFEKLKSEYDSKNSKAILCKEAKLEEENRDKKTSDDKRSNKDGTINQKGGYQSFFQRPSSLIYGLTSKACNKSFNNNKKEKEEKNPSIGKADKEEKKKQKEERQNLKNTERKNKQTKKNESQTTYTVESETKSKFKEDKHFEKVDHHYEKRNYPGFSIENLPMMDDHTDSLERKSDRTRSGSPYVSHSAQNFGLEKSLSSPTVLAKFSNSKLSRPQELCILPTTKIQLTNQRLTIHLRIPLLPLPLLLCHSNQAAKLIRGKPELRLKHYSRISLQTCKRQSSGSLYPLQRQNSLGTVPEEGQIPRQASLMSVPENRPIVDQTLPLSPASSMVSFGPSLSPSGDRLDNQRDRYSTRNSMELVTGPVLSGSLMQESQVRDIPPVSEFHINDFPLATSSIKKASTKKISTETLIL</sequence>
<evidence type="ECO:0000313" key="3">
    <source>
        <dbReference type="Proteomes" id="UP000326759"/>
    </source>
</evidence>
<evidence type="ECO:0000256" key="1">
    <source>
        <dbReference type="SAM" id="MobiDB-lite"/>
    </source>
</evidence>
<feature type="compositionally biased region" description="Basic and acidic residues" evidence="1">
    <location>
        <begin position="463"/>
        <end position="478"/>
    </location>
</feature>
<feature type="compositionally biased region" description="Basic and acidic residues" evidence="1">
    <location>
        <begin position="266"/>
        <end position="288"/>
    </location>
</feature>
<feature type="region of interest" description="Disordered" evidence="1">
    <location>
        <begin position="375"/>
        <end position="437"/>
    </location>
</feature>
<proteinExistence type="predicted"/>
<accession>A0A5N5THB0</accession>
<dbReference type="AlphaFoldDB" id="A0A5N5THB0"/>
<feature type="region of interest" description="Disordered" evidence="1">
    <location>
        <begin position="166"/>
        <end position="190"/>
    </location>
</feature>
<feature type="compositionally biased region" description="Polar residues" evidence="1">
    <location>
        <begin position="341"/>
        <end position="352"/>
    </location>
</feature>
<feature type="compositionally biased region" description="Basic and acidic residues" evidence="1">
    <location>
        <begin position="319"/>
        <end position="340"/>
    </location>
</feature>
<feature type="region of interest" description="Disordered" evidence="1">
    <location>
        <begin position="319"/>
        <end position="352"/>
    </location>
</feature>
<feature type="compositionally biased region" description="Basic and acidic residues" evidence="1">
    <location>
        <begin position="428"/>
        <end position="437"/>
    </location>
</feature>
<dbReference type="Proteomes" id="UP000326759">
    <property type="component" value="Unassembled WGS sequence"/>
</dbReference>
<name>A0A5N5THB0_9CRUS</name>
<evidence type="ECO:0000313" key="2">
    <source>
        <dbReference type="EMBL" id="KAB7506036.1"/>
    </source>
</evidence>
<comment type="caution">
    <text evidence="2">The sequence shown here is derived from an EMBL/GenBank/DDBJ whole genome shotgun (WGS) entry which is preliminary data.</text>
</comment>
<reference evidence="2 3" key="1">
    <citation type="journal article" date="2019" name="PLoS Biol.">
        <title>Sex chromosomes control vertical transmission of feminizing Wolbachia symbionts in an isopod.</title>
        <authorList>
            <person name="Becking T."/>
            <person name="Chebbi M.A."/>
            <person name="Giraud I."/>
            <person name="Moumen B."/>
            <person name="Laverre T."/>
            <person name="Caubet Y."/>
            <person name="Peccoud J."/>
            <person name="Gilbert C."/>
            <person name="Cordaux R."/>
        </authorList>
    </citation>
    <scope>NUCLEOTIDE SEQUENCE [LARGE SCALE GENOMIC DNA]</scope>
    <source>
        <strain evidence="2">ANa2</strain>
        <tissue evidence="2">Whole body excluding digestive tract and cuticle</tissue>
    </source>
</reference>
<gene>
    <name evidence="2" type="ORF">Anas_06497</name>
</gene>
<dbReference type="OrthoDB" id="2157866at2759"/>
<keyword evidence="3" id="KW-1185">Reference proteome</keyword>